<organism evidence="2 3">
    <name type="scientific">Youxingia wuxianensis</name>
    <dbReference type="NCBI Taxonomy" id="2763678"/>
    <lineage>
        <taxon>Bacteria</taxon>
        <taxon>Bacillati</taxon>
        <taxon>Bacillota</taxon>
        <taxon>Clostridia</taxon>
        <taxon>Eubacteriales</taxon>
        <taxon>Oscillospiraceae</taxon>
        <taxon>Youxingia</taxon>
    </lineage>
</organism>
<evidence type="ECO:0000313" key="3">
    <source>
        <dbReference type="Proteomes" id="UP000623678"/>
    </source>
</evidence>
<protein>
    <submittedName>
        <fullName evidence="2">Carbohydrate ABC transporter substrate-binding protein</fullName>
    </submittedName>
</protein>
<evidence type="ECO:0000313" key="2">
    <source>
        <dbReference type="EMBL" id="MBC8586282.1"/>
    </source>
</evidence>
<name>A0A926ETF1_9FIRM</name>
<dbReference type="Gene3D" id="3.40.190.10">
    <property type="entry name" value="Periplasmic binding protein-like II"/>
    <property type="match status" value="3"/>
</dbReference>
<keyword evidence="1" id="KW-0732">Signal</keyword>
<feature type="signal peptide" evidence="1">
    <location>
        <begin position="1"/>
        <end position="23"/>
    </location>
</feature>
<dbReference type="RefSeq" id="WP_262396002.1">
    <property type="nucleotide sequence ID" value="NZ_JACRTD010000009.1"/>
</dbReference>
<sequence>MKKFTKLLSVICMLAVVISMFSACSKKNENPGSSSGSSSAGGNTAGSVKELYIYNSKGENAEQFTAMCKAYEQATGIKVRSFSIGSGQDHMETLRAEMQGAADAQPAIFTIQGLKELIEWKDSGAALDLSSVTDNTEFKALVDAIPEGLRLTTDGTNSYGIPYNVEGYGYIMDTQMLADLIDGDMQAAYNDLVFCSYEEFEAFVKAVDAYIKAPSAATVTLNGNTYTFKGQKTGLAENLTGVFAVAASEKWTYGDHMLNVAINAVFPNVAAANSATQEQLDQLKGPFSAFARALDLKTSYAAGDTAGAKRGNDFIVATNYGYDSTLQRFVDGKALFMKNGNWVAPQVSALDEEKASRLTFVPVKIPLTQEDIVAGDWTVEEFNSTIPVFVPMYYAINANKDTQTIAAAENFLIWLNTTEEGKRYVTEDFQFIPYNADPATTTLSNSLGQSILNFMKAGKTLSAPYNGAPASWGGDTVGLEIMEKYLTKETWTEEDYGSIADYAISKWKEMMNQ</sequence>
<evidence type="ECO:0000256" key="1">
    <source>
        <dbReference type="SAM" id="SignalP"/>
    </source>
</evidence>
<dbReference type="InterPro" id="IPR050490">
    <property type="entry name" value="Bact_solute-bd_prot1"/>
</dbReference>
<comment type="caution">
    <text evidence="2">The sequence shown here is derived from an EMBL/GenBank/DDBJ whole genome shotgun (WGS) entry which is preliminary data.</text>
</comment>
<dbReference type="PANTHER" id="PTHR43649">
    <property type="entry name" value="ARABINOSE-BINDING PROTEIN-RELATED"/>
    <property type="match status" value="1"/>
</dbReference>
<proteinExistence type="predicted"/>
<dbReference type="EMBL" id="JACRTD010000009">
    <property type="protein sequence ID" value="MBC8586282.1"/>
    <property type="molecule type" value="Genomic_DNA"/>
</dbReference>
<dbReference type="Proteomes" id="UP000623678">
    <property type="component" value="Unassembled WGS sequence"/>
</dbReference>
<feature type="chain" id="PRO_5037870579" evidence="1">
    <location>
        <begin position="24"/>
        <end position="513"/>
    </location>
</feature>
<gene>
    <name evidence="2" type="ORF">H8705_11895</name>
</gene>
<dbReference type="PROSITE" id="PS51257">
    <property type="entry name" value="PROKAR_LIPOPROTEIN"/>
    <property type="match status" value="1"/>
</dbReference>
<accession>A0A926ETF1</accession>
<reference evidence="2" key="1">
    <citation type="submission" date="2020-08" db="EMBL/GenBank/DDBJ databases">
        <title>Genome public.</title>
        <authorList>
            <person name="Liu C."/>
            <person name="Sun Q."/>
        </authorList>
    </citation>
    <scope>NUCLEOTIDE SEQUENCE</scope>
    <source>
        <strain evidence="2">NSJ-64</strain>
    </source>
</reference>
<dbReference type="AlphaFoldDB" id="A0A926ETF1"/>
<keyword evidence="3" id="KW-1185">Reference proteome</keyword>
<dbReference type="SUPFAM" id="SSF53850">
    <property type="entry name" value="Periplasmic binding protein-like II"/>
    <property type="match status" value="1"/>
</dbReference>